<dbReference type="Gene3D" id="3.50.30.30">
    <property type="match status" value="1"/>
</dbReference>
<dbReference type="CDD" id="cd04820">
    <property type="entry name" value="PA_M28_1_1"/>
    <property type="match status" value="1"/>
</dbReference>
<dbReference type="PANTHER" id="PTHR12147:SF26">
    <property type="entry name" value="PEPTIDASE M28 DOMAIN-CONTAINING PROTEIN"/>
    <property type="match status" value="1"/>
</dbReference>
<reference evidence="3" key="1">
    <citation type="submission" date="2018-02" db="EMBL/GenBank/DDBJ databases">
        <authorList>
            <person name="Hausmann B."/>
        </authorList>
    </citation>
    <scope>NUCLEOTIDE SEQUENCE [LARGE SCALE GENOMIC DNA]</scope>
    <source>
        <strain evidence="3">Peat soil MAG SbA1</strain>
    </source>
</reference>
<dbReference type="SUPFAM" id="SSF52025">
    <property type="entry name" value="PA domain"/>
    <property type="match status" value="1"/>
</dbReference>
<dbReference type="OrthoDB" id="9778250at2"/>
<sequence length="528" mass="57021">MNAIRPDAIRAHMRFLSDSLLQGRGTGTTSYEIAARYVATQLEAAGLHPAGVNGTWYQTVPLRKSVVDDGKSSLVLITKSGEQTLVSLKDYVLYGDLNRTDSSVEAPVVFVGFGVTAPEHNYDDYASADVKGKIVAVLGNAPAKFPSTVRAYYSDYAVKAKNAVAHGAVGFIDLLTPEDQKRNPWDWNMPQVQMGNMEWLQKDGGPHNGFPGLRCWVELNQSGAEKLFAGAGKTLDQVFDTARASQPQSLALPVTARIHTISSHTSADSPNIIGEVPGSDPVLRNQYVVYTAHVDHLGICPPKNGDNVCHGALDNASGVASLLEIARAFASLPKVPRRSILFVFVTGEEMGLLGSDYFAHFPTVPRSAIAADINIDGAPGLYYDMKDLIVLGIEHSSLEQQVQSAAKQIGYSLTPDPMPEENFFIRSDQYSFVQQGVPAVEVGDGIKSVDPKIDGLKVQKEWMVTKYHTPLDNMDQVLDYASGARAAGVNFLVGYDIAQQDAAPTWNNGDFFGEKFGSRHAGDGSAAK</sequence>
<accession>A0A2U3KTA2</accession>
<gene>
    <name evidence="2" type="ORF">SBA1_470011</name>
</gene>
<dbReference type="InterPro" id="IPR045175">
    <property type="entry name" value="M28_fam"/>
</dbReference>
<proteinExistence type="predicted"/>
<name>A0A2U3KTA2_9BACT</name>
<evidence type="ECO:0000259" key="1">
    <source>
        <dbReference type="Pfam" id="PF04389"/>
    </source>
</evidence>
<evidence type="ECO:0000313" key="2">
    <source>
        <dbReference type="EMBL" id="SPF42789.1"/>
    </source>
</evidence>
<dbReference type="Proteomes" id="UP000238701">
    <property type="component" value="Unassembled WGS sequence"/>
</dbReference>
<dbReference type="Pfam" id="PF04389">
    <property type="entry name" value="Peptidase_M28"/>
    <property type="match status" value="1"/>
</dbReference>
<dbReference type="SUPFAM" id="SSF53187">
    <property type="entry name" value="Zn-dependent exopeptidases"/>
    <property type="match status" value="1"/>
</dbReference>
<feature type="domain" description="Peptidase M28" evidence="1">
    <location>
        <begin position="271"/>
        <end position="482"/>
    </location>
</feature>
<protein>
    <submittedName>
        <fullName evidence="2">Peptidase M28</fullName>
    </submittedName>
</protein>
<evidence type="ECO:0000313" key="3">
    <source>
        <dbReference type="Proteomes" id="UP000238701"/>
    </source>
</evidence>
<organism evidence="2 3">
    <name type="scientific">Candidatus Sulfotelmatobacter kueseliae</name>
    <dbReference type="NCBI Taxonomy" id="2042962"/>
    <lineage>
        <taxon>Bacteria</taxon>
        <taxon>Pseudomonadati</taxon>
        <taxon>Acidobacteriota</taxon>
        <taxon>Terriglobia</taxon>
        <taxon>Terriglobales</taxon>
        <taxon>Candidatus Korobacteraceae</taxon>
        <taxon>Candidatus Sulfotelmatobacter</taxon>
    </lineage>
</organism>
<dbReference type="AlphaFoldDB" id="A0A2U3KTA2"/>
<dbReference type="InterPro" id="IPR007484">
    <property type="entry name" value="Peptidase_M28"/>
</dbReference>
<dbReference type="Gene3D" id="3.40.630.10">
    <property type="entry name" value="Zn peptidases"/>
    <property type="match status" value="1"/>
</dbReference>
<dbReference type="EMBL" id="OMOD01000141">
    <property type="protein sequence ID" value="SPF42789.1"/>
    <property type="molecule type" value="Genomic_DNA"/>
</dbReference>
<dbReference type="GO" id="GO:0008235">
    <property type="term" value="F:metalloexopeptidase activity"/>
    <property type="evidence" value="ECO:0007669"/>
    <property type="project" value="InterPro"/>
</dbReference>
<dbReference type="GO" id="GO:0006508">
    <property type="term" value="P:proteolysis"/>
    <property type="evidence" value="ECO:0007669"/>
    <property type="project" value="InterPro"/>
</dbReference>
<dbReference type="PANTHER" id="PTHR12147">
    <property type="entry name" value="METALLOPEPTIDASE M28 FAMILY MEMBER"/>
    <property type="match status" value="1"/>
</dbReference>
<dbReference type="InterPro" id="IPR046450">
    <property type="entry name" value="PA_dom_sf"/>
</dbReference>